<dbReference type="KEGG" id="pbr:PB2503_13244"/>
<dbReference type="eggNOG" id="COG4655">
    <property type="taxonomic scope" value="Bacteria"/>
</dbReference>
<dbReference type="EMBL" id="CP002156">
    <property type="protein sequence ID" value="ADM10686.1"/>
    <property type="molecule type" value="Genomic_DNA"/>
</dbReference>
<dbReference type="RefSeq" id="WP_013301660.1">
    <property type="nucleotide sequence ID" value="NC_014414.1"/>
</dbReference>
<organism evidence="1 2">
    <name type="scientific">Parvularcula bermudensis (strain ATCC BAA-594 / HTCC2503 / KCTC 12087)</name>
    <dbReference type="NCBI Taxonomy" id="314260"/>
    <lineage>
        <taxon>Bacteria</taxon>
        <taxon>Pseudomonadati</taxon>
        <taxon>Pseudomonadota</taxon>
        <taxon>Alphaproteobacteria</taxon>
        <taxon>Parvularculales</taxon>
        <taxon>Parvularculaceae</taxon>
        <taxon>Parvularcula</taxon>
    </lineage>
</organism>
<evidence type="ECO:0000313" key="2">
    <source>
        <dbReference type="Proteomes" id="UP000001302"/>
    </source>
</evidence>
<dbReference type="AlphaFoldDB" id="E0TGS7"/>
<accession>E0TGS7</accession>
<sequence>MGLTAPIIVGFCGIGAEIGYWQMRSNALQGASDSAAFSAAAVLTQGMTLDDAQAAALRAALAKGLSEERLETPIVHHPPVAGAYAGDPNAVEVVLFERVKRHFSALYADSDTIRLSARAVARTAGSRPACILALHATEPAAIRFSGSSSIELDGCDITSNSIASNAIDFSGSTGVTAECVSAVGGVEGHESALTLTDCFSPYEYTRRFADPYASLAVPAAGPCSTSLKGALNSSPSDVVTVNPGTVCAAGAGGSTLQIKGDVTFNAGLYIFSGVEIRVNSTADLSGTGVTFVLRDGARMRMNGGAVTSLTAPADPANDYHGVLMFADPSDTAVNHILNGNSATSFTGVLYFPNADVTYSGSNFSGGTVCTILVGSTISFEGNSYFGSDCSGLGISDYETAQVILIKE</sequence>
<proteinExistence type="predicted"/>
<dbReference type="HOGENOM" id="CLU_616317_0_0_5"/>
<reference evidence="1 2" key="2">
    <citation type="journal article" date="2011" name="J. Bacteriol.">
        <title>Complete genome sequence of strain HTCC2503T of Parvularcula bermudensis, the type species of the order "Parvularculales" in the class Alphaproteobacteria.</title>
        <authorList>
            <person name="Oh H.M."/>
            <person name="Kang I."/>
            <person name="Vergin K.L."/>
            <person name="Kang D."/>
            <person name="Rhee K.H."/>
            <person name="Giovannoni S.J."/>
            <person name="Cho J.C."/>
        </authorList>
    </citation>
    <scope>NUCLEOTIDE SEQUENCE [LARGE SCALE GENOMIC DNA]</scope>
    <source>
        <strain evidence="2">ATCC BAA-594 / HTCC2503 / KCTC 12087</strain>
    </source>
</reference>
<name>E0TGS7_PARBH</name>
<dbReference type="STRING" id="314260.PB2503_13244"/>
<reference evidence="2" key="1">
    <citation type="submission" date="2010-08" db="EMBL/GenBank/DDBJ databases">
        <title>Genome sequence of Parvularcula bermudensis HTCC2503.</title>
        <authorList>
            <person name="Kang D.-M."/>
            <person name="Oh H.-M."/>
            <person name="Cho J.-C."/>
        </authorList>
    </citation>
    <scope>NUCLEOTIDE SEQUENCE [LARGE SCALE GENOMIC DNA]</scope>
    <source>
        <strain evidence="2">ATCC BAA-594 / HTCC2503 / KCTC 12087</strain>
    </source>
</reference>
<gene>
    <name evidence="1" type="ordered locus">PB2503_13244</name>
</gene>
<protein>
    <submittedName>
        <fullName evidence="1">Uncharacterized protein</fullName>
    </submittedName>
</protein>
<dbReference type="Proteomes" id="UP000001302">
    <property type="component" value="Chromosome"/>
</dbReference>
<dbReference type="OrthoDB" id="7418984at2"/>
<keyword evidence="2" id="KW-1185">Reference proteome</keyword>
<evidence type="ECO:0000313" key="1">
    <source>
        <dbReference type="EMBL" id="ADM10686.1"/>
    </source>
</evidence>